<comment type="caution">
    <text evidence="2">The sequence shown here is derived from an EMBL/GenBank/DDBJ whole genome shotgun (WGS) entry which is preliminary data.</text>
</comment>
<evidence type="ECO:0000313" key="3">
    <source>
        <dbReference type="Proteomes" id="UP000192596"/>
    </source>
</evidence>
<dbReference type="Proteomes" id="UP000192596">
    <property type="component" value="Unassembled WGS sequence"/>
</dbReference>
<feature type="region of interest" description="Disordered" evidence="1">
    <location>
        <begin position="58"/>
        <end position="87"/>
    </location>
</feature>
<dbReference type="EMBL" id="NAJO01000008">
    <property type="protein sequence ID" value="OQO10713.1"/>
    <property type="molecule type" value="Genomic_DNA"/>
</dbReference>
<proteinExistence type="predicted"/>
<name>A0A1V8TH44_9PEZI</name>
<evidence type="ECO:0000313" key="2">
    <source>
        <dbReference type="EMBL" id="OQO10713.1"/>
    </source>
</evidence>
<gene>
    <name evidence="2" type="ORF">B0A48_04013</name>
</gene>
<accession>A0A1V8TH44</accession>
<organism evidence="2 3">
    <name type="scientific">Cryoendolithus antarcticus</name>
    <dbReference type="NCBI Taxonomy" id="1507870"/>
    <lineage>
        <taxon>Eukaryota</taxon>
        <taxon>Fungi</taxon>
        <taxon>Dikarya</taxon>
        <taxon>Ascomycota</taxon>
        <taxon>Pezizomycotina</taxon>
        <taxon>Dothideomycetes</taxon>
        <taxon>Dothideomycetidae</taxon>
        <taxon>Cladosporiales</taxon>
        <taxon>Cladosporiaceae</taxon>
        <taxon>Cryoendolithus</taxon>
    </lineage>
</organism>
<feature type="compositionally biased region" description="Acidic residues" evidence="1">
    <location>
        <begin position="59"/>
        <end position="72"/>
    </location>
</feature>
<dbReference type="OrthoDB" id="10037289at2759"/>
<reference evidence="3" key="1">
    <citation type="submission" date="2017-03" db="EMBL/GenBank/DDBJ databases">
        <title>Genomes of endolithic fungi from Antarctica.</title>
        <authorList>
            <person name="Coleine C."/>
            <person name="Masonjones S."/>
            <person name="Stajich J.E."/>
        </authorList>
    </citation>
    <scope>NUCLEOTIDE SEQUENCE [LARGE SCALE GENOMIC DNA]</scope>
    <source>
        <strain evidence="3">CCFEE 5527</strain>
    </source>
</reference>
<protein>
    <submittedName>
        <fullName evidence="2">Uncharacterized protein</fullName>
    </submittedName>
</protein>
<sequence>MAGLVHWLMLRRNDWVDGDDGDGTAERYVTVGDAFLALLNEVDRLAAPFKEAKTLLDHMDDEVATDEDEEEEKVPPEGQAKPYRWGSKARQIKDFEEIYGKSTQGGKPKFEGHQYDITKMSRSERASHAFDDKDPWADIPIKELKAGNISLR</sequence>
<keyword evidence="3" id="KW-1185">Reference proteome</keyword>
<dbReference type="AlphaFoldDB" id="A0A1V8TH44"/>
<evidence type="ECO:0000256" key="1">
    <source>
        <dbReference type="SAM" id="MobiDB-lite"/>
    </source>
</evidence>
<dbReference type="InParanoid" id="A0A1V8TH44"/>